<keyword evidence="5" id="KW-1185">Reference proteome</keyword>
<dbReference type="Proteomes" id="UP000243459">
    <property type="component" value="Chromosome 5"/>
</dbReference>
<dbReference type="InterPro" id="IPR006867">
    <property type="entry name" value="DUF632"/>
</dbReference>
<dbReference type="EMBL" id="CM007385">
    <property type="protein sequence ID" value="ONK68006.1"/>
    <property type="molecule type" value="Genomic_DNA"/>
</dbReference>
<protein>
    <recommendedName>
        <fullName evidence="6">DUF632 domain-containing protein</fullName>
    </recommendedName>
</protein>
<proteinExistence type="predicted"/>
<gene>
    <name evidence="4" type="ORF">A4U43_C05F6210</name>
</gene>
<dbReference type="Pfam" id="PF04782">
    <property type="entry name" value="DUF632"/>
    <property type="match status" value="1"/>
</dbReference>
<dbReference type="AlphaFoldDB" id="A0A5P1EQ03"/>
<dbReference type="PANTHER" id="PTHR21450">
    <property type="entry name" value="PROTEIN ALTERED PHOSPHATE STARVATION RESPONSE 1"/>
    <property type="match status" value="1"/>
</dbReference>
<accession>A0A5P1EQ03</accession>
<reference evidence="5" key="1">
    <citation type="journal article" date="2017" name="Nat. Commun.">
        <title>The asparagus genome sheds light on the origin and evolution of a young Y chromosome.</title>
        <authorList>
            <person name="Harkess A."/>
            <person name="Zhou J."/>
            <person name="Xu C."/>
            <person name="Bowers J.E."/>
            <person name="Van der Hulst R."/>
            <person name="Ayyampalayam S."/>
            <person name="Mercati F."/>
            <person name="Riccardi P."/>
            <person name="McKain M.R."/>
            <person name="Kakrana A."/>
            <person name="Tang H."/>
            <person name="Ray J."/>
            <person name="Groenendijk J."/>
            <person name="Arikit S."/>
            <person name="Mathioni S.M."/>
            <person name="Nakano M."/>
            <person name="Shan H."/>
            <person name="Telgmann-Rauber A."/>
            <person name="Kanno A."/>
            <person name="Yue Z."/>
            <person name="Chen H."/>
            <person name="Li W."/>
            <person name="Chen Y."/>
            <person name="Xu X."/>
            <person name="Zhang Y."/>
            <person name="Luo S."/>
            <person name="Chen H."/>
            <person name="Gao J."/>
            <person name="Mao Z."/>
            <person name="Pires J.C."/>
            <person name="Luo M."/>
            <person name="Kudrna D."/>
            <person name="Wing R.A."/>
            <person name="Meyers B.C."/>
            <person name="Yi K."/>
            <person name="Kong H."/>
            <person name="Lavrijsen P."/>
            <person name="Sunseri F."/>
            <person name="Falavigna A."/>
            <person name="Ye Y."/>
            <person name="Leebens-Mack J.H."/>
            <person name="Chen G."/>
        </authorList>
    </citation>
    <scope>NUCLEOTIDE SEQUENCE [LARGE SCALE GENOMIC DNA]</scope>
    <source>
        <strain evidence="5">cv. DH0086</strain>
    </source>
</reference>
<dbReference type="OMA" id="ENDQTHA"/>
<dbReference type="Gramene" id="ONK68006">
    <property type="protein sequence ID" value="ONK68006"/>
    <property type="gene ID" value="A4U43_C05F6210"/>
</dbReference>
<evidence type="ECO:0000259" key="2">
    <source>
        <dbReference type="Pfam" id="PF04782"/>
    </source>
</evidence>
<evidence type="ECO:0008006" key="6">
    <source>
        <dbReference type="Google" id="ProtNLM"/>
    </source>
</evidence>
<evidence type="ECO:0000259" key="3">
    <source>
        <dbReference type="Pfam" id="PF04783"/>
    </source>
</evidence>
<feature type="compositionally biased region" description="Pro residues" evidence="1">
    <location>
        <begin position="84"/>
        <end position="106"/>
    </location>
</feature>
<evidence type="ECO:0000313" key="4">
    <source>
        <dbReference type="EMBL" id="ONK68006.1"/>
    </source>
</evidence>
<name>A0A5P1EQ03_ASPOF</name>
<feature type="domain" description="DUF632" evidence="2">
    <location>
        <begin position="148"/>
        <end position="328"/>
    </location>
</feature>
<dbReference type="InterPro" id="IPR006868">
    <property type="entry name" value="DUF630"/>
</dbReference>
<organism evidence="4 5">
    <name type="scientific">Asparagus officinalis</name>
    <name type="common">Garden asparagus</name>
    <dbReference type="NCBI Taxonomy" id="4686"/>
    <lineage>
        <taxon>Eukaryota</taxon>
        <taxon>Viridiplantae</taxon>
        <taxon>Streptophyta</taxon>
        <taxon>Embryophyta</taxon>
        <taxon>Tracheophyta</taxon>
        <taxon>Spermatophyta</taxon>
        <taxon>Magnoliopsida</taxon>
        <taxon>Liliopsida</taxon>
        <taxon>Asparagales</taxon>
        <taxon>Asparagaceae</taxon>
        <taxon>Asparagoideae</taxon>
        <taxon>Asparagus</taxon>
    </lineage>
</organism>
<evidence type="ECO:0000256" key="1">
    <source>
        <dbReference type="SAM" id="MobiDB-lite"/>
    </source>
</evidence>
<dbReference type="PANTHER" id="PTHR21450:SF59">
    <property type="entry name" value="PROTEIN, PUTATIVE_ 48652-45869-RELATED"/>
    <property type="match status" value="1"/>
</dbReference>
<feature type="domain" description="DUF630" evidence="3">
    <location>
        <begin position="1"/>
        <end position="59"/>
    </location>
</feature>
<dbReference type="Pfam" id="PF04783">
    <property type="entry name" value="DUF630"/>
    <property type="match status" value="1"/>
</dbReference>
<evidence type="ECO:0000313" key="5">
    <source>
        <dbReference type="Proteomes" id="UP000243459"/>
    </source>
</evidence>
<sequence>MGCAQSRIENEESVSRCKDRKQFMRDAVTARNAFAAAHSSYTMALKNSGAALSDFGHGESHHPSSSIGEEIEEPVTPEKGVMDPPLPPPPPPETPPMMTPPEGLPPRPEKKTVVNVHHQHAASEGAVEMKKGKMVDRTGVMEKMSVSLLQVLMDLDDHFLKASEGAHEVSKMLEANRMHYHSNFADNRGHIDHSARVMRVITWNRSFKGMLNTIDGRDDFDNDEWETHATVLDKMLAWEKKLYEEVKAGELMKIEYQRKVALLNKQKRRGANAESIEKTKAAVSHLHTRYIVDMQSMDSTVHEIQRLRDDQLYPKLVELVDGYPVRAWTESLVGSASREKLGQRELGQGCWLRKSVTELLAGGERGRKKLWWGRGVLGQEGNEYYTTASPNCFWNRWSRRWQADL</sequence>
<feature type="region of interest" description="Disordered" evidence="1">
    <location>
        <begin position="76"/>
        <end position="109"/>
    </location>
</feature>